<dbReference type="AlphaFoldDB" id="A0A1W1CP49"/>
<dbReference type="PANTHER" id="PTHR42852:SF17">
    <property type="entry name" value="THIOREDOXIN-LIKE PROTEIN HI_1115"/>
    <property type="match status" value="1"/>
</dbReference>
<dbReference type="InterPro" id="IPR050553">
    <property type="entry name" value="Thioredoxin_ResA/DsbE_sf"/>
</dbReference>
<dbReference type="CDD" id="cd02966">
    <property type="entry name" value="TlpA_like_family"/>
    <property type="match status" value="1"/>
</dbReference>
<gene>
    <name evidence="3" type="ORF">MNB_SV-14-879</name>
</gene>
<sequence>MLIIFLLTSCSASETKNDGNKSSEQSKQKVENKESNTSKKKVQKVELKKDILRIKTLDGKEIHIDEAIAGLTFQEYKNKTVFVIFFGYRCPPCMQEMPHLIALMEKKHPDLKIIALEVQGLNKENLQAYKARKGLNYTLAVGRENSSFIQYIASKAQWGGSIPFFIAFDKKGEVKVVHIGALNTEQLNGVYQELK</sequence>
<accession>A0A1W1CP49</accession>
<feature type="domain" description="Thioredoxin" evidence="2">
    <location>
        <begin position="43"/>
        <end position="195"/>
    </location>
</feature>
<protein>
    <submittedName>
        <fullName evidence="3">Thioredoxin</fullName>
    </submittedName>
</protein>
<evidence type="ECO:0000259" key="2">
    <source>
        <dbReference type="PROSITE" id="PS51352"/>
    </source>
</evidence>
<reference evidence="3" key="1">
    <citation type="submission" date="2016-10" db="EMBL/GenBank/DDBJ databases">
        <authorList>
            <person name="de Groot N.N."/>
        </authorList>
    </citation>
    <scope>NUCLEOTIDE SEQUENCE</scope>
</reference>
<dbReference type="GO" id="GO:0016491">
    <property type="term" value="F:oxidoreductase activity"/>
    <property type="evidence" value="ECO:0007669"/>
    <property type="project" value="InterPro"/>
</dbReference>
<dbReference type="PROSITE" id="PS51352">
    <property type="entry name" value="THIOREDOXIN_2"/>
    <property type="match status" value="1"/>
</dbReference>
<dbReference type="PANTHER" id="PTHR42852">
    <property type="entry name" value="THIOL:DISULFIDE INTERCHANGE PROTEIN DSBE"/>
    <property type="match status" value="1"/>
</dbReference>
<dbReference type="Pfam" id="PF08534">
    <property type="entry name" value="Redoxin"/>
    <property type="match status" value="1"/>
</dbReference>
<feature type="region of interest" description="Disordered" evidence="1">
    <location>
        <begin position="13"/>
        <end position="41"/>
    </location>
</feature>
<name>A0A1W1CP49_9ZZZZ</name>
<evidence type="ECO:0000313" key="3">
    <source>
        <dbReference type="EMBL" id="SFV67586.1"/>
    </source>
</evidence>
<dbReference type="EMBL" id="FPHN01000228">
    <property type="protein sequence ID" value="SFV67586.1"/>
    <property type="molecule type" value="Genomic_DNA"/>
</dbReference>
<dbReference type="InterPro" id="IPR013766">
    <property type="entry name" value="Thioredoxin_domain"/>
</dbReference>
<dbReference type="InterPro" id="IPR013740">
    <property type="entry name" value="Redoxin"/>
</dbReference>
<dbReference type="SUPFAM" id="SSF52833">
    <property type="entry name" value="Thioredoxin-like"/>
    <property type="match status" value="1"/>
</dbReference>
<dbReference type="Gene3D" id="3.40.30.10">
    <property type="entry name" value="Glutaredoxin"/>
    <property type="match status" value="1"/>
</dbReference>
<feature type="compositionally biased region" description="Basic and acidic residues" evidence="1">
    <location>
        <begin position="15"/>
        <end position="41"/>
    </location>
</feature>
<evidence type="ECO:0000256" key="1">
    <source>
        <dbReference type="SAM" id="MobiDB-lite"/>
    </source>
</evidence>
<organism evidence="3">
    <name type="scientific">hydrothermal vent metagenome</name>
    <dbReference type="NCBI Taxonomy" id="652676"/>
    <lineage>
        <taxon>unclassified sequences</taxon>
        <taxon>metagenomes</taxon>
        <taxon>ecological metagenomes</taxon>
    </lineage>
</organism>
<dbReference type="InterPro" id="IPR036249">
    <property type="entry name" value="Thioredoxin-like_sf"/>
</dbReference>
<proteinExistence type="predicted"/>